<feature type="compositionally biased region" description="Polar residues" evidence="3">
    <location>
        <begin position="72"/>
        <end position="112"/>
    </location>
</feature>
<dbReference type="InterPro" id="IPR028020">
    <property type="entry name" value="ASX_DEUBAD_dom"/>
</dbReference>
<dbReference type="GeneID" id="62200863"/>
<dbReference type="InterPro" id="IPR002225">
    <property type="entry name" value="3Beta_OHSteriod_DH/Estase"/>
</dbReference>
<comment type="caution">
    <text evidence="6">The sequence shown here is derived from an EMBL/GenBank/DDBJ whole genome shotgun (WGS) entry which is preliminary data.</text>
</comment>
<comment type="similarity">
    <text evidence="2">Belongs to the NAD(P)-dependent epimerase/dehydratase family. Dihydroflavonol-4-reductase subfamily.</text>
</comment>
<feature type="compositionally biased region" description="Basic residues" evidence="3">
    <location>
        <begin position="162"/>
        <end position="171"/>
    </location>
</feature>
<dbReference type="Gene3D" id="3.40.50.720">
    <property type="entry name" value="NAD(P)-binding Rossmann-like Domain"/>
    <property type="match status" value="1"/>
</dbReference>
<feature type="region of interest" description="Disordered" evidence="3">
    <location>
        <begin position="1"/>
        <end position="239"/>
    </location>
</feature>
<keyword evidence="1" id="KW-0560">Oxidoreductase</keyword>
<dbReference type="GO" id="GO:0005783">
    <property type="term" value="C:endoplasmic reticulum"/>
    <property type="evidence" value="ECO:0007669"/>
    <property type="project" value="TreeGrafter"/>
</dbReference>
<feature type="domain" description="ASX DEUBAD" evidence="5">
    <location>
        <begin position="243"/>
        <end position="372"/>
    </location>
</feature>
<feature type="compositionally biased region" description="Acidic residues" evidence="3">
    <location>
        <begin position="145"/>
        <end position="155"/>
    </location>
</feature>
<dbReference type="SMART" id="SM00248">
    <property type="entry name" value="ANK"/>
    <property type="match status" value="4"/>
</dbReference>
<dbReference type="SUPFAM" id="SSF48403">
    <property type="entry name" value="Ankyrin repeat"/>
    <property type="match status" value="1"/>
</dbReference>
<dbReference type="InterPro" id="IPR050425">
    <property type="entry name" value="NAD(P)_dehydrat-like"/>
</dbReference>
<evidence type="ECO:0000313" key="6">
    <source>
        <dbReference type="EMBL" id="KAF7678890.1"/>
    </source>
</evidence>
<dbReference type="AlphaFoldDB" id="A0A8H7BCM5"/>
<dbReference type="Pfam" id="PF01073">
    <property type="entry name" value="3Beta_HSD"/>
    <property type="match status" value="1"/>
</dbReference>
<dbReference type="InterPro" id="IPR036770">
    <property type="entry name" value="Ankyrin_rpt-contain_sf"/>
</dbReference>
<evidence type="ECO:0000259" key="5">
    <source>
        <dbReference type="Pfam" id="PF13919"/>
    </source>
</evidence>
<evidence type="ECO:0000259" key="4">
    <source>
        <dbReference type="Pfam" id="PF01073"/>
    </source>
</evidence>
<evidence type="ECO:0000256" key="3">
    <source>
        <dbReference type="SAM" id="MobiDB-lite"/>
    </source>
</evidence>
<evidence type="ECO:0000256" key="2">
    <source>
        <dbReference type="ARBA" id="ARBA00023445"/>
    </source>
</evidence>
<keyword evidence="7" id="KW-1185">Reference proteome</keyword>
<feature type="compositionally biased region" description="Low complexity" evidence="3">
    <location>
        <begin position="56"/>
        <end position="71"/>
    </location>
</feature>
<dbReference type="SUPFAM" id="SSF51735">
    <property type="entry name" value="NAD(P)-binding Rossmann-fold domains"/>
    <property type="match status" value="1"/>
</dbReference>
<dbReference type="RefSeq" id="XP_038788963.1">
    <property type="nucleotide sequence ID" value="XM_038927685.1"/>
</dbReference>
<sequence>MSLPVRPSSATQFDFSHDSQSTSTSHIKNTSESRQERTTVPPDPKTPNKRAKMSHSRPNSSSLSSAHLYPSEQTSPVAPNLPSQTADTAIPSIENSSSNIATNDFPPQTQQALAPMSAPESMVAPTSNMGAKREPKQSPKRAREEEDDEEEEEAFDTPPPKRSARKAKRPTSSKSATKKAAAPKTSASNKPANLKNTPAKKPIAALPPLPSSRPSRTRKAPERFEDLEEKTTPKALPAKKGASKVFDPVYITTNSSSRLVKADVYHMLLESPAWNSLTASQQSTLISMLPESPDNVDLLAKTSAGETVDTRPAAFTLANNCFRTDVAKFQEDLKNGHLAKTWQAAAEQAVVERAAGEYDGWKAEEAEAWWGQKVSPRQPTSAHSSTLKYQSTWTVTRSTATSLPNSISLTGTMTSRFRLMDLPGELFDNVIAHYVQSVPVSDAYATRAVSRIFGQAISYQIIHHLPEESFNGYGSRGRDVWNYISADWLGSPVRKRKNEPLVTFIDKCADTVLEIEGKSSDDERKTRYLQDIIRYTTRGESPATFALVIYPVDPPDYIERPSQRVANLTSAAAVGSLVAVKHLLKKYPKSWPSSEYLKWNYDQGGLFDPVGAAASNGHVKVLQHLLYRLRPLVDQKSGLPRGAPQHELQQLNRRLYSIFCLAIRSKHCPTIQTLADFAQKYRMSFGFYYDSYSPEQGDKWIKHAVKTGCFKTFQTTVSAMMNINPKAYHSLKDHYLKSAFWYSCILGQGEVLQCLIAQDRVLLHRHGRYGMKLAARHLCRNIITILLENGVSINDGKPVQEAIKYENTSIVEFMIAHGAKVDAKVDAKVVAKVDAKVDAQIIVVDANTERNRNASATYFTADILQRDKLAQIFQDVQPQVVLHTISPYPFEVNHALLEQVNVVGTQNILECTKAVGTVRALVYTSSSSVVHNQRSPMVEATEDQPVLLYPNQPEYYSHTKALAEKMVLAANRENGLLTAVVRPAALYGAGDSTMTTNITQQALSGRANIQFGHQSYLYDTCYVENCTYAQQLLVKALLDASSSAPLSADKKIEGEAFFVTNDEHIPFWNIARMVSELLGTPVKDEQGWKKSLEWAVEYVKANKGGKTA</sequence>
<feature type="compositionally biased region" description="Basic and acidic residues" evidence="3">
    <location>
        <begin position="219"/>
        <end position="232"/>
    </location>
</feature>
<dbReference type="PANTHER" id="PTHR10366:SF564">
    <property type="entry name" value="STEROL-4-ALPHA-CARBOXYLATE 3-DEHYDROGENASE, DECARBOXYLATING"/>
    <property type="match status" value="1"/>
</dbReference>
<feature type="domain" description="3-beta hydroxysteroid dehydrogenase/isomerase" evidence="4">
    <location>
        <begin position="851"/>
        <end position="1083"/>
    </location>
</feature>
<reference evidence="6" key="1">
    <citation type="submission" date="2020-01" db="EMBL/GenBank/DDBJ databases">
        <authorList>
            <person name="Feng Z.H.Z."/>
        </authorList>
    </citation>
    <scope>NUCLEOTIDE SEQUENCE</scope>
    <source>
        <strain evidence="6">CBS107.38</strain>
    </source>
</reference>
<dbReference type="EMBL" id="JAAABM010000003">
    <property type="protein sequence ID" value="KAF7678890.1"/>
    <property type="molecule type" value="Genomic_DNA"/>
</dbReference>
<dbReference type="Proteomes" id="UP000596902">
    <property type="component" value="Unassembled WGS sequence"/>
</dbReference>
<dbReference type="GO" id="GO:0006696">
    <property type="term" value="P:ergosterol biosynthetic process"/>
    <property type="evidence" value="ECO:0007669"/>
    <property type="project" value="TreeGrafter"/>
</dbReference>
<dbReference type="InterPro" id="IPR002110">
    <property type="entry name" value="Ankyrin_rpt"/>
</dbReference>
<dbReference type="GO" id="GO:0000252">
    <property type="term" value="F:3-beta-hydroxysteroid dehydrogenase [NAD(P)+]/C4-decarboxylase activity"/>
    <property type="evidence" value="ECO:0007669"/>
    <property type="project" value="TreeGrafter"/>
</dbReference>
<feature type="compositionally biased region" description="Polar residues" evidence="3">
    <location>
        <begin position="8"/>
        <end position="28"/>
    </location>
</feature>
<feature type="compositionally biased region" description="Basic and acidic residues" evidence="3">
    <location>
        <begin position="131"/>
        <end position="144"/>
    </location>
</feature>
<organism evidence="6 7">
    <name type="scientific">Alternaria burnsii</name>
    <dbReference type="NCBI Taxonomy" id="1187904"/>
    <lineage>
        <taxon>Eukaryota</taxon>
        <taxon>Fungi</taxon>
        <taxon>Dikarya</taxon>
        <taxon>Ascomycota</taxon>
        <taxon>Pezizomycotina</taxon>
        <taxon>Dothideomycetes</taxon>
        <taxon>Pleosporomycetidae</taxon>
        <taxon>Pleosporales</taxon>
        <taxon>Pleosporineae</taxon>
        <taxon>Pleosporaceae</taxon>
        <taxon>Alternaria</taxon>
        <taxon>Alternaria sect. Alternaria</taxon>
    </lineage>
</organism>
<accession>A0A8H7BCM5</accession>
<proteinExistence type="inferred from homology"/>
<name>A0A8H7BCM5_9PLEO</name>
<evidence type="ECO:0000256" key="1">
    <source>
        <dbReference type="ARBA" id="ARBA00023002"/>
    </source>
</evidence>
<dbReference type="InterPro" id="IPR036291">
    <property type="entry name" value="NAD(P)-bd_dom_sf"/>
</dbReference>
<evidence type="ECO:0000313" key="7">
    <source>
        <dbReference type="Proteomes" id="UP000596902"/>
    </source>
</evidence>
<reference evidence="6" key="2">
    <citation type="submission" date="2020-08" db="EMBL/GenBank/DDBJ databases">
        <title>Draft Genome Sequence of Cumin Blight Pathogen Alternaria burnsii.</title>
        <authorList>
            <person name="Feng Z."/>
        </authorList>
    </citation>
    <scope>NUCLEOTIDE SEQUENCE</scope>
    <source>
        <strain evidence="6">CBS107.38</strain>
    </source>
</reference>
<feature type="compositionally biased region" description="Low complexity" evidence="3">
    <location>
        <begin position="172"/>
        <end position="204"/>
    </location>
</feature>
<gene>
    <name evidence="6" type="ORF">GT037_002638</name>
</gene>
<dbReference type="PANTHER" id="PTHR10366">
    <property type="entry name" value="NAD DEPENDENT EPIMERASE/DEHYDRATASE"/>
    <property type="match status" value="1"/>
</dbReference>
<protein>
    <submittedName>
        <fullName evidence="6">Sterol-4-alpha-carboxylate 3-dehydrogenase</fullName>
    </submittedName>
</protein>
<dbReference type="Gene3D" id="1.25.40.20">
    <property type="entry name" value="Ankyrin repeat-containing domain"/>
    <property type="match status" value="1"/>
</dbReference>
<dbReference type="Pfam" id="PF13919">
    <property type="entry name" value="ASXH"/>
    <property type="match status" value="1"/>
</dbReference>